<proteinExistence type="predicted"/>
<evidence type="ECO:0000313" key="1">
    <source>
        <dbReference type="EMBL" id="KAF4105376.1"/>
    </source>
</evidence>
<gene>
    <name evidence="1" type="ORF">G5714_013038</name>
</gene>
<dbReference type="AlphaFoldDB" id="A0A7J6CE65"/>
<sequence>MALSAVQLLYLEQMDRSLEDHTRDFFDLACLTHFPDRSLCVFYISSLSERLPLVCSVAGSCSLVDFLPAVFGYLDWFPPVVSCLDLWIFAHCSLALPRKPVIAAPTNICFL</sequence>
<accession>A0A7J6CE65</accession>
<reference evidence="1 2" key="1">
    <citation type="submission" date="2020-04" db="EMBL/GenBank/DDBJ databases">
        <title>Chromosome-level genome assembly of a cyprinid fish Onychostoma macrolepis by integration of Nanopore Sequencing, Bionano and Hi-C technology.</title>
        <authorList>
            <person name="Wang D."/>
        </authorList>
    </citation>
    <scope>NUCLEOTIDE SEQUENCE [LARGE SCALE GENOMIC DNA]</scope>
    <source>
        <strain evidence="1">SWU-2019</strain>
        <tissue evidence="1">Muscle</tissue>
    </source>
</reference>
<comment type="caution">
    <text evidence="1">The sequence shown here is derived from an EMBL/GenBank/DDBJ whole genome shotgun (WGS) entry which is preliminary data.</text>
</comment>
<dbReference type="Proteomes" id="UP000579812">
    <property type="component" value="Unassembled WGS sequence"/>
</dbReference>
<organism evidence="1 2">
    <name type="scientific">Onychostoma macrolepis</name>
    <dbReference type="NCBI Taxonomy" id="369639"/>
    <lineage>
        <taxon>Eukaryota</taxon>
        <taxon>Metazoa</taxon>
        <taxon>Chordata</taxon>
        <taxon>Craniata</taxon>
        <taxon>Vertebrata</taxon>
        <taxon>Euteleostomi</taxon>
        <taxon>Actinopterygii</taxon>
        <taxon>Neopterygii</taxon>
        <taxon>Teleostei</taxon>
        <taxon>Ostariophysi</taxon>
        <taxon>Cypriniformes</taxon>
        <taxon>Cyprinidae</taxon>
        <taxon>Acrossocheilinae</taxon>
        <taxon>Onychostoma</taxon>
    </lineage>
</organism>
<dbReference type="EMBL" id="JAAMOB010000013">
    <property type="protein sequence ID" value="KAF4105376.1"/>
    <property type="molecule type" value="Genomic_DNA"/>
</dbReference>
<evidence type="ECO:0000313" key="2">
    <source>
        <dbReference type="Proteomes" id="UP000579812"/>
    </source>
</evidence>
<keyword evidence="2" id="KW-1185">Reference proteome</keyword>
<name>A0A7J6CE65_9TELE</name>
<protein>
    <submittedName>
        <fullName evidence="1">Uncharacterized protein</fullName>
    </submittedName>
</protein>